<keyword evidence="1" id="KW-0812">Transmembrane</keyword>
<dbReference type="EMBL" id="JBHUKS010000006">
    <property type="protein sequence ID" value="MFD2467772.1"/>
    <property type="molecule type" value="Genomic_DNA"/>
</dbReference>
<organism evidence="2 3">
    <name type="scientific">Amycolatopsis silviterrae</name>
    <dbReference type="NCBI Taxonomy" id="1656914"/>
    <lineage>
        <taxon>Bacteria</taxon>
        <taxon>Bacillati</taxon>
        <taxon>Actinomycetota</taxon>
        <taxon>Actinomycetes</taxon>
        <taxon>Pseudonocardiales</taxon>
        <taxon>Pseudonocardiaceae</taxon>
        <taxon>Amycolatopsis</taxon>
    </lineage>
</organism>
<feature type="transmembrane region" description="Helical" evidence="1">
    <location>
        <begin position="84"/>
        <end position="107"/>
    </location>
</feature>
<protein>
    <submittedName>
        <fullName evidence="2">Uncharacterized protein</fullName>
    </submittedName>
</protein>
<dbReference type="RefSeq" id="WP_378302797.1">
    <property type="nucleotide sequence ID" value="NZ_JBHUKS010000006.1"/>
</dbReference>
<evidence type="ECO:0000313" key="2">
    <source>
        <dbReference type="EMBL" id="MFD2467772.1"/>
    </source>
</evidence>
<evidence type="ECO:0000313" key="3">
    <source>
        <dbReference type="Proteomes" id="UP001597483"/>
    </source>
</evidence>
<sequence length="157" mass="16708">MTVAAVWLIAVGAVLLGTGFVFELTTPPNTGANIGAAGCFLLGLFATGAGLLLGMAAVVAWLLERRRVQSPAVELLAGEKRRKRLAWASAWLITAAAIVLGWGTLVFHSQRAPVGVESAIIGEEKAFPIFLTGFCFAGASLLAALPRYWRWIRRSDV</sequence>
<keyword evidence="1" id="KW-0472">Membrane</keyword>
<gene>
    <name evidence="2" type="ORF">ACFSVL_10230</name>
</gene>
<comment type="caution">
    <text evidence="2">The sequence shown here is derived from an EMBL/GenBank/DDBJ whole genome shotgun (WGS) entry which is preliminary data.</text>
</comment>
<reference evidence="3" key="1">
    <citation type="journal article" date="2019" name="Int. J. Syst. Evol. Microbiol.">
        <title>The Global Catalogue of Microorganisms (GCM) 10K type strain sequencing project: providing services to taxonomists for standard genome sequencing and annotation.</title>
        <authorList>
            <consortium name="The Broad Institute Genomics Platform"/>
            <consortium name="The Broad Institute Genome Sequencing Center for Infectious Disease"/>
            <person name="Wu L."/>
            <person name="Ma J."/>
        </authorList>
    </citation>
    <scope>NUCLEOTIDE SEQUENCE [LARGE SCALE GENOMIC DNA]</scope>
    <source>
        <strain evidence="3">CGMCC 4.7641</strain>
    </source>
</reference>
<feature type="transmembrane region" description="Helical" evidence="1">
    <location>
        <begin position="127"/>
        <end position="145"/>
    </location>
</feature>
<keyword evidence="3" id="KW-1185">Reference proteome</keyword>
<keyword evidence="1" id="KW-1133">Transmembrane helix</keyword>
<dbReference type="Proteomes" id="UP001597483">
    <property type="component" value="Unassembled WGS sequence"/>
</dbReference>
<accession>A0ABW5H3D7</accession>
<name>A0ABW5H3D7_9PSEU</name>
<proteinExistence type="predicted"/>
<evidence type="ECO:0000256" key="1">
    <source>
        <dbReference type="SAM" id="Phobius"/>
    </source>
</evidence>
<feature type="transmembrane region" description="Helical" evidence="1">
    <location>
        <begin position="35"/>
        <end position="63"/>
    </location>
</feature>